<feature type="signal peptide" evidence="3">
    <location>
        <begin position="1"/>
        <end position="22"/>
    </location>
</feature>
<name>F1CJ50_HOTJU</name>
<reference evidence="4" key="1">
    <citation type="journal article" date="2011" name="Toxicon">
        <title>The tale of a resting gland: transcriptome of a replete venom gland from the scorpion Hottentotta judaicus.</title>
        <authorList>
            <person name="Morgenstern D."/>
            <person name="Rohde B.H."/>
            <person name="King G.F."/>
            <person name="Tal T."/>
            <person name="Sher D."/>
            <person name="Zlotkin E."/>
        </authorList>
    </citation>
    <scope>NUCLEOTIDE SEQUENCE</scope>
    <source>
        <tissue evidence="4">Telson</tissue>
    </source>
</reference>
<comment type="subcellular location">
    <subcellularLocation>
        <location evidence="1">Secreted</location>
    </subcellularLocation>
</comment>
<dbReference type="EMBL" id="HQ288159">
    <property type="protein sequence ID" value="ADY39581.1"/>
    <property type="molecule type" value="mRNA"/>
</dbReference>
<evidence type="ECO:0000313" key="4">
    <source>
        <dbReference type="EMBL" id="ADY39581.1"/>
    </source>
</evidence>
<evidence type="ECO:0000256" key="1">
    <source>
        <dbReference type="ARBA" id="ARBA00004613"/>
    </source>
</evidence>
<feature type="chain" id="PRO_5003264113" evidence="3">
    <location>
        <begin position="23"/>
        <end position="95"/>
    </location>
</feature>
<dbReference type="Gene3D" id="3.30.30.10">
    <property type="entry name" value="Knottin, scorpion toxin-like"/>
    <property type="match status" value="1"/>
</dbReference>
<organism evidence="4">
    <name type="scientific">Hottentotta judaicus</name>
    <name type="common">Black scorpion</name>
    <name type="synonym">Buthotus judaicus</name>
    <dbReference type="NCBI Taxonomy" id="6863"/>
    <lineage>
        <taxon>Eukaryota</taxon>
        <taxon>Metazoa</taxon>
        <taxon>Ecdysozoa</taxon>
        <taxon>Arthropoda</taxon>
        <taxon>Chelicerata</taxon>
        <taxon>Arachnida</taxon>
        <taxon>Scorpiones</taxon>
        <taxon>Buthida</taxon>
        <taxon>Buthoidea</taxon>
        <taxon>Buthidae</taxon>
        <taxon>Hottentotta</taxon>
    </lineage>
</organism>
<dbReference type="SUPFAM" id="SSF57095">
    <property type="entry name" value="Scorpion toxin-like"/>
    <property type="match status" value="1"/>
</dbReference>
<keyword evidence="2" id="KW-0964">Secreted</keyword>
<accession>F1CJ50</accession>
<sequence>MKVLKMLFLCLILLTSISVIKLEKECIMQSLSGDFPRQNNGHLYVCTTEQTCQEICKNHGRSESDGSCCYGNCFCKELHGKNIIKRNNKMSLLKS</sequence>
<dbReference type="AlphaFoldDB" id="F1CJ50"/>
<evidence type="ECO:0000256" key="3">
    <source>
        <dbReference type="SAM" id="SignalP"/>
    </source>
</evidence>
<dbReference type="GO" id="GO:0005576">
    <property type="term" value="C:extracellular region"/>
    <property type="evidence" value="ECO:0007669"/>
    <property type="project" value="UniProtKB-SubCell"/>
</dbReference>
<dbReference type="InterPro" id="IPR036574">
    <property type="entry name" value="Scorpion_toxin-like_sf"/>
</dbReference>
<evidence type="ECO:0000256" key="2">
    <source>
        <dbReference type="ARBA" id="ARBA00022525"/>
    </source>
</evidence>
<proteinExistence type="evidence at transcript level"/>
<keyword evidence="3" id="KW-0732">Signal</keyword>
<protein>
    <submittedName>
        <fullName evidence="4">U1-buthitoxin-Hj1b</fullName>
    </submittedName>
</protein>